<name>A0A1E3JRQ3_9TREE</name>
<dbReference type="InterPro" id="IPR027417">
    <property type="entry name" value="P-loop_NTPase"/>
</dbReference>
<comment type="caution">
    <text evidence="1">The sequence shown here is derived from an EMBL/GenBank/DDBJ whole genome shotgun (WGS) entry which is preliminary data.</text>
</comment>
<organism evidence="1 2">
    <name type="scientific">Cryptococcus wingfieldii CBS 7118</name>
    <dbReference type="NCBI Taxonomy" id="1295528"/>
    <lineage>
        <taxon>Eukaryota</taxon>
        <taxon>Fungi</taxon>
        <taxon>Dikarya</taxon>
        <taxon>Basidiomycota</taxon>
        <taxon>Agaricomycotina</taxon>
        <taxon>Tremellomycetes</taxon>
        <taxon>Tremellales</taxon>
        <taxon>Cryptococcaceae</taxon>
        <taxon>Cryptococcus</taxon>
    </lineage>
</organism>
<dbReference type="OrthoDB" id="347435at2759"/>
<keyword evidence="2" id="KW-1185">Reference proteome</keyword>
<evidence type="ECO:0000313" key="2">
    <source>
        <dbReference type="Proteomes" id="UP000094819"/>
    </source>
</evidence>
<protein>
    <submittedName>
        <fullName evidence="1">Uncharacterized protein</fullName>
    </submittedName>
</protein>
<dbReference type="RefSeq" id="XP_019033610.1">
    <property type="nucleotide sequence ID" value="XM_019174558.1"/>
</dbReference>
<dbReference type="Gene3D" id="3.40.50.300">
    <property type="entry name" value="P-loop containing nucleotide triphosphate hydrolases"/>
    <property type="match status" value="1"/>
</dbReference>
<dbReference type="Proteomes" id="UP000094819">
    <property type="component" value="Unassembled WGS sequence"/>
</dbReference>
<gene>
    <name evidence="1" type="ORF">L198_02407</name>
</gene>
<proteinExistence type="predicted"/>
<evidence type="ECO:0000313" key="1">
    <source>
        <dbReference type="EMBL" id="ODO03559.1"/>
    </source>
</evidence>
<sequence>MYDKSLFHGQGDRSAKGVTVRGPVDVVIFEGWMNGFGALPDEELAARYAAASSPSAEDTPSTLVKYSKATLDDINERLRDYEDVWNAIDCFVQIRPLDMLFVWEWSLQVMEVWECLIEEVRQFIDRYMPSYELFQDGIDKESTTWHGKGLRFRVDSHRNIVKVEKF</sequence>
<dbReference type="AlphaFoldDB" id="A0A1E3JRQ3"/>
<dbReference type="GeneID" id="30191620"/>
<accession>A0A1E3JRQ3</accession>
<dbReference type="EMBL" id="AWGH01000005">
    <property type="protein sequence ID" value="ODO03559.1"/>
    <property type="molecule type" value="Genomic_DNA"/>
</dbReference>
<reference evidence="1 2" key="1">
    <citation type="submission" date="2016-06" db="EMBL/GenBank/DDBJ databases">
        <title>Evolution of pathogenesis and genome organization in the Tremellales.</title>
        <authorList>
            <person name="Cuomo C."/>
            <person name="Litvintseva A."/>
            <person name="Heitman J."/>
            <person name="Chen Y."/>
            <person name="Sun S."/>
            <person name="Springer D."/>
            <person name="Dromer F."/>
            <person name="Young S."/>
            <person name="Zeng Q."/>
            <person name="Chapman S."/>
            <person name="Gujja S."/>
            <person name="Saif S."/>
            <person name="Birren B."/>
        </authorList>
    </citation>
    <scope>NUCLEOTIDE SEQUENCE [LARGE SCALE GENOMIC DNA]</scope>
    <source>
        <strain evidence="1 2">CBS 7118</strain>
    </source>
</reference>